<reference evidence="3 4" key="1">
    <citation type="submission" date="2016-10" db="EMBL/GenBank/DDBJ databases">
        <authorList>
            <person name="de Groot N.N."/>
        </authorList>
    </citation>
    <scope>NUCLEOTIDE SEQUENCE [LARGE SCALE GENOMIC DNA]</scope>
    <source>
        <strain evidence="3 4">DSM 22024</strain>
    </source>
</reference>
<organism evidence="3 4">
    <name type="scientific">Actinopolymorpha singaporensis</name>
    <dbReference type="NCBI Taxonomy" id="117157"/>
    <lineage>
        <taxon>Bacteria</taxon>
        <taxon>Bacillati</taxon>
        <taxon>Actinomycetota</taxon>
        <taxon>Actinomycetes</taxon>
        <taxon>Propionibacteriales</taxon>
        <taxon>Actinopolymorphaceae</taxon>
        <taxon>Actinopolymorpha</taxon>
    </lineage>
</organism>
<gene>
    <name evidence="3" type="ORF">SAMN04489717_1659</name>
</gene>
<keyword evidence="1" id="KW-0560">Oxidoreductase</keyword>
<evidence type="ECO:0000256" key="1">
    <source>
        <dbReference type="ARBA" id="ARBA00023002"/>
    </source>
</evidence>
<dbReference type="RefSeq" id="WP_092652079.1">
    <property type="nucleotide sequence ID" value="NZ_LT629732.1"/>
</dbReference>
<dbReference type="InterPro" id="IPR019945">
    <property type="entry name" value="F420_G6P_DH-rel"/>
</dbReference>
<evidence type="ECO:0000259" key="2">
    <source>
        <dbReference type="Pfam" id="PF00296"/>
    </source>
</evidence>
<dbReference type="STRING" id="117157.SAMN04489717_1659"/>
<accession>A0A1H1PJ46</accession>
<evidence type="ECO:0000313" key="4">
    <source>
        <dbReference type="Proteomes" id="UP000198983"/>
    </source>
</evidence>
<feature type="domain" description="Luciferase-like" evidence="2">
    <location>
        <begin position="1"/>
        <end position="290"/>
    </location>
</feature>
<dbReference type="InterPro" id="IPR050564">
    <property type="entry name" value="F420-G6PD/mer"/>
</dbReference>
<dbReference type="AlphaFoldDB" id="A0A1H1PJ46"/>
<dbReference type="PANTHER" id="PTHR43244">
    <property type="match status" value="1"/>
</dbReference>
<dbReference type="NCBIfam" id="TIGR03557">
    <property type="entry name" value="F420_G6P_family"/>
    <property type="match status" value="1"/>
</dbReference>
<dbReference type="Gene3D" id="3.20.20.30">
    <property type="entry name" value="Luciferase-like domain"/>
    <property type="match status" value="1"/>
</dbReference>
<keyword evidence="4" id="KW-1185">Reference proteome</keyword>
<dbReference type="SUPFAM" id="SSF51679">
    <property type="entry name" value="Bacterial luciferase-like"/>
    <property type="match status" value="1"/>
</dbReference>
<name>A0A1H1PJ46_9ACTN</name>
<sequence length="318" mass="34687">MRLGYFLSCEEFTPAELVAQAKLAERAGFEALWISDHYHPWNDEQGQSAFVWSMIGAISQVCSLPITTAVTCPTIRIHPAIVAQAAATSQVLLDGRFALGVGSGEALNEHILGDPWPATSTRLDMLEEAIEVMRKLFTGKVVNHDGPHYTVEHARLYTCPDQPPPIYVSAFGPEAARRAGQVGDGLCTTMPDASLLEEFRSNGGEGKPTQVGFKVCYGTDAGKARATAHRLWANEQLPGELAQVLPYPEHFMQASSLVTEDMVGEALVCGDDLDEHISAVKEYADAGFDEVYVNQIGPDQEAFFGFYAEKVLPRVRGR</sequence>
<dbReference type="CDD" id="cd01097">
    <property type="entry name" value="Tetrahydromethanopterin_reductase"/>
    <property type="match status" value="1"/>
</dbReference>
<dbReference type="PANTHER" id="PTHR43244:SF1">
    <property type="entry name" value="5,10-METHYLENETETRAHYDROMETHANOPTERIN REDUCTASE"/>
    <property type="match status" value="1"/>
</dbReference>
<protein>
    <submittedName>
        <fullName evidence="3">F420-dependent oxidoreductase, G6PDH family</fullName>
    </submittedName>
</protein>
<dbReference type="InterPro" id="IPR036661">
    <property type="entry name" value="Luciferase-like_sf"/>
</dbReference>
<dbReference type="Proteomes" id="UP000198983">
    <property type="component" value="Chromosome I"/>
</dbReference>
<dbReference type="InterPro" id="IPR011251">
    <property type="entry name" value="Luciferase-like_dom"/>
</dbReference>
<dbReference type="Pfam" id="PF00296">
    <property type="entry name" value="Bac_luciferase"/>
    <property type="match status" value="1"/>
</dbReference>
<dbReference type="GO" id="GO:0016705">
    <property type="term" value="F:oxidoreductase activity, acting on paired donors, with incorporation or reduction of molecular oxygen"/>
    <property type="evidence" value="ECO:0007669"/>
    <property type="project" value="InterPro"/>
</dbReference>
<proteinExistence type="predicted"/>
<dbReference type="OrthoDB" id="180193at2"/>
<evidence type="ECO:0000313" key="3">
    <source>
        <dbReference type="EMBL" id="SDS11143.1"/>
    </source>
</evidence>
<dbReference type="EMBL" id="LT629732">
    <property type="protein sequence ID" value="SDS11143.1"/>
    <property type="molecule type" value="Genomic_DNA"/>
</dbReference>